<dbReference type="AlphaFoldDB" id="A0A8I3X4G0"/>
<dbReference type="PANTHER" id="PTHR12138:SF135">
    <property type="entry name" value="SAM DOMAIN-CONTAINING PROTEIN"/>
    <property type="match status" value="1"/>
</dbReference>
<dbReference type="PANTHER" id="PTHR12138">
    <property type="entry name" value="PRIMATE-EXPANDED PROTEIN FAMILY"/>
    <property type="match status" value="1"/>
</dbReference>
<keyword evidence="1" id="KW-0732">Signal</keyword>
<dbReference type="PRINTS" id="PR02045">
    <property type="entry name" value="F138DOMAIN"/>
</dbReference>
<feature type="chain" id="PRO_5035228415" evidence="1">
    <location>
        <begin position="26"/>
        <end position="142"/>
    </location>
</feature>
<reference evidence="2 3" key="1">
    <citation type="submission" date="2009-03" db="EMBL/GenBank/DDBJ databases">
        <authorList>
            <person name="Warren W."/>
            <person name="Ye L."/>
            <person name="Minx P."/>
            <person name="Worley K."/>
            <person name="Gibbs R."/>
            <person name="Wilson R.K."/>
        </authorList>
    </citation>
    <scope>NUCLEOTIDE SEQUENCE [LARGE SCALE GENOMIC DNA]</scope>
</reference>
<keyword evidence="3" id="KW-1185">Reference proteome</keyword>
<feature type="signal peptide" evidence="1">
    <location>
        <begin position="1"/>
        <end position="25"/>
    </location>
</feature>
<reference evidence="2" key="2">
    <citation type="submission" date="2025-08" db="UniProtKB">
        <authorList>
            <consortium name="Ensembl"/>
        </authorList>
    </citation>
    <scope>IDENTIFICATION</scope>
</reference>
<organism evidence="2 3">
    <name type="scientific">Callithrix jacchus</name>
    <name type="common">White-tufted-ear marmoset</name>
    <name type="synonym">Simia Jacchus</name>
    <dbReference type="NCBI Taxonomy" id="9483"/>
    <lineage>
        <taxon>Eukaryota</taxon>
        <taxon>Metazoa</taxon>
        <taxon>Chordata</taxon>
        <taxon>Craniata</taxon>
        <taxon>Vertebrata</taxon>
        <taxon>Euteleostomi</taxon>
        <taxon>Mammalia</taxon>
        <taxon>Eutheria</taxon>
        <taxon>Euarchontoglires</taxon>
        <taxon>Primates</taxon>
        <taxon>Haplorrhini</taxon>
        <taxon>Platyrrhini</taxon>
        <taxon>Cebidae</taxon>
        <taxon>Callitrichinae</taxon>
        <taxon>Callithrix</taxon>
        <taxon>Callithrix</taxon>
    </lineage>
</organism>
<evidence type="ECO:0000313" key="3">
    <source>
        <dbReference type="Proteomes" id="UP000008225"/>
    </source>
</evidence>
<accession>A0A8I3X4G0</accession>
<evidence type="ECO:0000256" key="1">
    <source>
        <dbReference type="SAM" id="SignalP"/>
    </source>
</evidence>
<dbReference type="Ensembl" id="ENSCJAT00000144173.1">
    <property type="protein sequence ID" value="ENSCJAP00000087462.1"/>
    <property type="gene ID" value="ENSCJAG00000073808.1"/>
</dbReference>
<dbReference type="GeneTree" id="ENSGT01120000271815"/>
<proteinExistence type="predicted"/>
<name>A0A8I3X4G0_CALJA</name>
<dbReference type="Proteomes" id="UP000008225">
    <property type="component" value="Chromosome 4"/>
</dbReference>
<sequence>MISLKSTMNFIILLLVFFIMEFHSCCPGWSTMLQSRFTPISASWIQALFLPQSPDLLGLQVCHHVWLIFVFLVEIEFHQVGQAGLELVTSGDLPTLASQSAVTIGMSHCTVQYLQIFLFGSIRCLVIFQVENHINTFNFIAF</sequence>
<evidence type="ECO:0000313" key="2">
    <source>
        <dbReference type="Ensembl" id="ENSCJAP00000087462.1"/>
    </source>
</evidence>
<reference evidence="2" key="3">
    <citation type="submission" date="2025-09" db="UniProtKB">
        <authorList>
            <consortium name="Ensembl"/>
        </authorList>
    </citation>
    <scope>IDENTIFICATION</scope>
</reference>
<protein>
    <submittedName>
        <fullName evidence="2">Uncharacterized protein</fullName>
    </submittedName>
</protein>